<protein>
    <submittedName>
        <fullName evidence="1">Uncharacterized protein</fullName>
    </submittedName>
</protein>
<feature type="non-terminal residue" evidence="1">
    <location>
        <position position="23"/>
    </location>
</feature>
<accession>A0A382YG02</accession>
<organism evidence="1">
    <name type="scientific">marine metagenome</name>
    <dbReference type="NCBI Taxonomy" id="408172"/>
    <lineage>
        <taxon>unclassified sequences</taxon>
        <taxon>metagenomes</taxon>
        <taxon>ecological metagenomes</taxon>
    </lineage>
</organism>
<sequence>MQNIPYYIEIIRQFSTGADNYAL</sequence>
<reference evidence="1" key="1">
    <citation type="submission" date="2018-05" db="EMBL/GenBank/DDBJ databases">
        <authorList>
            <person name="Lanie J.A."/>
            <person name="Ng W.-L."/>
            <person name="Kazmierczak K.M."/>
            <person name="Andrzejewski T.M."/>
            <person name="Davidsen T.M."/>
            <person name="Wayne K.J."/>
            <person name="Tettelin H."/>
            <person name="Glass J.I."/>
            <person name="Rusch D."/>
            <person name="Podicherti R."/>
            <person name="Tsui H.-C.T."/>
            <person name="Winkler M.E."/>
        </authorList>
    </citation>
    <scope>NUCLEOTIDE SEQUENCE</scope>
</reference>
<name>A0A382YG02_9ZZZZ</name>
<dbReference type="AlphaFoldDB" id="A0A382YG02"/>
<gene>
    <name evidence="1" type="ORF">METZ01_LOCUS435067</name>
</gene>
<evidence type="ECO:0000313" key="1">
    <source>
        <dbReference type="EMBL" id="SVD82213.1"/>
    </source>
</evidence>
<proteinExistence type="predicted"/>
<dbReference type="EMBL" id="UINC01175542">
    <property type="protein sequence ID" value="SVD82213.1"/>
    <property type="molecule type" value="Genomic_DNA"/>
</dbReference>